<sequence length="313" mass="31371">MPSVREVPSDSAFESELSAARSKPVIVDFYADWCGPCKVIGPYFDQIAGKYPSLIFLRVNVDNLPSASSKAGVRAMPTFAVFSRGVKIDELVGADPSALEALVKKHAKSAGGDNYWKDLGAGGRTLGGPQEEQHESAPSGPGSVLSGAAGAAVSGLTSAAGVAGSSAGYVLGGVASIVGSILGGSSDAAAGVEEKIPGSFDDLAGGKSLGGNHTQTVATATPATTPPASSYPPPNSALGPSCTLAVRLASGSVLRPTFSANDTLGTVTSWVSAQVGSSVVVGTTFPKKKYTGALLDRTLAEEGLASRGQVVVM</sequence>
<dbReference type="Pfam" id="PF00789">
    <property type="entry name" value="UBX"/>
    <property type="match status" value="1"/>
</dbReference>
<dbReference type="Proteomes" id="UP000070544">
    <property type="component" value="Unassembled WGS sequence"/>
</dbReference>
<evidence type="ECO:0000256" key="1">
    <source>
        <dbReference type="ARBA" id="ARBA00023157"/>
    </source>
</evidence>
<dbReference type="PROSITE" id="PS51352">
    <property type="entry name" value="THIOREDOXIN_2"/>
    <property type="match status" value="1"/>
</dbReference>
<dbReference type="PROSITE" id="PS50033">
    <property type="entry name" value="UBX"/>
    <property type="match status" value="1"/>
</dbReference>
<reference evidence="5 6" key="1">
    <citation type="journal article" date="2015" name="Genome Biol. Evol.">
        <title>Phylogenomic analyses indicate that early fungi evolved digesting cell walls of algal ancestors of land plants.</title>
        <authorList>
            <person name="Chang Y."/>
            <person name="Wang S."/>
            <person name="Sekimoto S."/>
            <person name="Aerts A.L."/>
            <person name="Choi C."/>
            <person name="Clum A."/>
            <person name="LaButti K.M."/>
            <person name="Lindquist E.A."/>
            <person name="Yee Ngan C."/>
            <person name="Ohm R.A."/>
            <person name="Salamov A.A."/>
            <person name="Grigoriev I.V."/>
            <person name="Spatafora J.W."/>
            <person name="Berbee M.L."/>
        </authorList>
    </citation>
    <scope>NUCLEOTIDE SEQUENCE [LARGE SCALE GENOMIC DNA]</scope>
    <source>
        <strain evidence="5 6">JEL478</strain>
    </source>
</reference>
<dbReference type="InterPro" id="IPR001012">
    <property type="entry name" value="UBX_dom"/>
</dbReference>
<dbReference type="Gene3D" id="3.10.20.90">
    <property type="entry name" value="Phosphatidylinositol 3-kinase Catalytic Subunit, Chain A, domain 1"/>
    <property type="match status" value="1"/>
</dbReference>
<dbReference type="EMBL" id="KQ965768">
    <property type="protein sequence ID" value="KXS14587.1"/>
    <property type="molecule type" value="Genomic_DNA"/>
</dbReference>
<dbReference type="CDD" id="cd01767">
    <property type="entry name" value="UBX"/>
    <property type="match status" value="1"/>
</dbReference>
<dbReference type="FunFam" id="3.40.30.10:FF:000245">
    <property type="entry name" value="Thioredoxin"/>
    <property type="match status" value="1"/>
</dbReference>
<dbReference type="STRING" id="1344416.A0A139ACT1"/>
<accession>A0A139ACT1</accession>
<evidence type="ECO:0000313" key="5">
    <source>
        <dbReference type="EMBL" id="KXS14587.1"/>
    </source>
</evidence>
<protein>
    <submittedName>
        <fullName evidence="5">Thioredoxin-like protein</fullName>
    </submittedName>
</protein>
<evidence type="ECO:0000313" key="6">
    <source>
        <dbReference type="Proteomes" id="UP000070544"/>
    </source>
</evidence>
<dbReference type="Pfam" id="PF00085">
    <property type="entry name" value="Thioredoxin"/>
    <property type="match status" value="1"/>
</dbReference>
<dbReference type="InterPro" id="IPR036249">
    <property type="entry name" value="Thioredoxin-like_sf"/>
</dbReference>
<dbReference type="OMA" id="EVECELC"/>
<name>A0A139ACT1_GONPJ</name>
<dbReference type="SUPFAM" id="SSF54236">
    <property type="entry name" value="Ubiquitin-like"/>
    <property type="match status" value="1"/>
</dbReference>
<dbReference type="PANTHER" id="PTHR46115">
    <property type="entry name" value="THIOREDOXIN-LIKE PROTEIN 1"/>
    <property type="match status" value="1"/>
</dbReference>
<dbReference type="CDD" id="cd02947">
    <property type="entry name" value="TRX_family"/>
    <property type="match status" value="1"/>
</dbReference>
<dbReference type="InterPro" id="IPR029071">
    <property type="entry name" value="Ubiquitin-like_domsf"/>
</dbReference>
<proteinExistence type="predicted"/>
<dbReference type="InterPro" id="IPR017937">
    <property type="entry name" value="Thioredoxin_CS"/>
</dbReference>
<organism evidence="5 6">
    <name type="scientific">Gonapodya prolifera (strain JEL478)</name>
    <name type="common">Monoblepharis prolifera</name>
    <dbReference type="NCBI Taxonomy" id="1344416"/>
    <lineage>
        <taxon>Eukaryota</taxon>
        <taxon>Fungi</taxon>
        <taxon>Fungi incertae sedis</taxon>
        <taxon>Chytridiomycota</taxon>
        <taxon>Chytridiomycota incertae sedis</taxon>
        <taxon>Monoblepharidomycetes</taxon>
        <taxon>Monoblepharidales</taxon>
        <taxon>Gonapodyaceae</taxon>
        <taxon>Gonapodya</taxon>
    </lineage>
</organism>
<keyword evidence="6" id="KW-1185">Reference proteome</keyword>
<dbReference type="PRINTS" id="PR00421">
    <property type="entry name" value="THIOREDOXIN"/>
</dbReference>
<dbReference type="InterPro" id="IPR013766">
    <property type="entry name" value="Thioredoxin_domain"/>
</dbReference>
<dbReference type="AlphaFoldDB" id="A0A139ACT1"/>
<evidence type="ECO:0000256" key="2">
    <source>
        <dbReference type="SAM" id="MobiDB-lite"/>
    </source>
</evidence>
<dbReference type="OrthoDB" id="10263751at2759"/>
<feature type="domain" description="Thioredoxin" evidence="4">
    <location>
        <begin position="1"/>
        <end position="108"/>
    </location>
</feature>
<dbReference type="Gene3D" id="3.40.30.10">
    <property type="entry name" value="Glutaredoxin"/>
    <property type="match status" value="1"/>
</dbReference>
<dbReference type="PROSITE" id="PS00194">
    <property type="entry name" value="THIOREDOXIN_1"/>
    <property type="match status" value="1"/>
</dbReference>
<evidence type="ECO:0000259" key="4">
    <source>
        <dbReference type="PROSITE" id="PS51352"/>
    </source>
</evidence>
<keyword evidence="1" id="KW-1015">Disulfide bond</keyword>
<feature type="region of interest" description="Disordered" evidence="2">
    <location>
        <begin position="120"/>
        <end position="144"/>
    </location>
</feature>
<feature type="domain" description="UBX" evidence="3">
    <location>
        <begin position="237"/>
        <end position="312"/>
    </location>
</feature>
<evidence type="ECO:0000259" key="3">
    <source>
        <dbReference type="PROSITE" id="PS50033"/>
    </source>
</evidence>
<dbReference type="SUPFAM" id="SSF52833">
    <property type="entry name" value="Thioredoxin-like"/>
    <property type="match status" value="1"/>
</dbReference>
<gene>
    <name evidence="5" type="ORF">M427DRAFT_124167</name>
</gene>